<name>A0AAD9NCI1_9ANNE</name>
<feature type="compositionally biased region" description="Acidic residues" evidence="1">
    <location>
        <begin position="269"/>
        <end position="278"/>
    </location>
</feature>
<evidence type="ECO:0000313" key="3">
    <source>
        <dbReference type="Proteomes" id="UP001208570"/>
    </source>
</evidence>
<feature type="compositionally biased region" description="Basic and acidic residues" evidence="1">
    <location>
        <begin position="418"/>
        <end position="430"/>
    </location>
</feature>
<evidence type="ECO:0000313" key="2">
    <source>
        <dbReference type="EMBL" id="KAK2163181.1"/>
    </source>
</evidence>
<feature type="region of interest" description="Disordered" evidence="1">
    <location>
        <begin position="161"/>
        <end position="221"/>
    </location>
</feature>
<dbReference type="Proteomes" id="UP001208570">
    <property type="component" value="Unassembled WGS sequence"/>
</dbReference>
<reference evidence="2" key="1">
    <citation type="journal article" date="2023" name="Mol. Biol. Evol.">
        <title>Third-Generation Sequencing Reveals the Adaptive Role of the Epigenome in Three Deep-Sea Polychaetes.</title>
        <authorList>
            <person name="Perez M."/>
            <person name="Aroh O."/>
            <person name="Sun Y."/>
            <person name="Lan Y."/>
            <person name="Juniper S.K."/>
            <person name="Young C.R."/>
            <person name="Angers B."/>
            <person name="Qian P.Y."/>
        </authorList>
    </citation>
    <scope>NUCLEOTIDE SEQUENCE</scope>
    <source>
        <strain evidence="2">P08H-3</strain>
    </source>
</reference>
<organism evidence="2 3">
    <name type="scientific">Paralvinella palmiformis</name>
    <dbReference type="NCBI Taxonomy" id="53620"/>
    <lineage>
        <taxon>Eukaryota</taxon>
        <taxon>Metazoa</taxon>
        <taxon>Spiralia</taxon>
        <taxon>Lophotrochozoa</taxon>
        <taxon>Annelida</taxon>
        <taxon>Polychaeta</taxon>
        <taxon>Sedentaria</taxon>
        <taxon>Canalipalpata</taxon>
        <taxon>Terebellida</taxon>
        <taxon>Terebelliformia</taxon>
        <taxon>Alvinellidae</taxon>
        <taxon>Paralvinella</taxon>
    </lineage>
</organism>
<comment type="caution">
    <text evidence="2">The sequence shown here is derived from an EMBL/GenBank/DDBJ whole genome shotgun (WGS) entry which is preliminary data.</text>
</comment>
<keyword evidence="3" id="KW-1185">Reference proteome</keyword>
<dbReference type="EMBL" id="JAODUP010000084">
    <property type="protein sequence ID" value="KAK2163181.1"/>
    <property type="molecule type" value="Genomic_DNA"/>
</dbReference>
<feature type="compositionally biased region" description="Low complexity" evidence="1">
    <location>
        <begin position="317"/>
        <end position="341"/>
    </location>
</feature>
<proteinExistence type="predicted"/>
<evidence type="ECO:0000256" key="1">
    <source>
        <dbReference type="SAM" id="MobiDB-lite"/>
    </source>
</evidence>
<feature type="region of interest" description="Disordered" evidence="1">
    <location>
        <begin position="1"/>
        <end position="31"/>
    </location>
</feature>
<sequence length="489" mass="53251">MARRAACNSRQNTNQKRGPKTNQDTPGQAARVGRDTVPCSIMQEMVPCPVRQLIVASTSIDLIHLSEDLEGDPYSNFNPCYKSTTPPDDISIPYPMIPQTASSFSQTPQTSLPTLHEHVEEVSCAMSLQKQTHVSRSAGQLQELSINDLLGCLPQASWMAANHSSSSSSPSPSPSPVPPPPPPPAISRLSPSFKNYSKYIPRPSESPRSSELAHLSTPHGSKLADEVLCTNAGKSEAVKMRSKASCLPMVSSLRSSWVYVPDPSHEASQSDDDDDQDNPDTHFYWELEFPGQPDSPTELVPAIPVGPVSNLVGRSSKPVVKPATKPKPIFYSPISRSHSSSPVNKTTKSVSKEDETSSPHPTARAKVYPPISSGSMACPTGSPRSGSDQSRNMRAESPRTMDVPAQADARSQSDTSDDSIRYDVIKKDKSSGLFLRRRSPSRRSQSCEQLSVGSQMKKDVKRSRRRCPTPPRVLSPNVDDIKYEPIADI</sequence>
<gene>
    <name evidence="2" type="ORF">LSH36_84g06030</name>
</gene>
<feature type="compositionally biased region" description="Pro residues" evidence="1">
    <location>
        <begin position="171"/>
        <end position="185"/>
    </location>
</feature>
<feature type="region of interest" description="Disordered" evidence="1">
    <location>
        <begin position="307"/>
        <end position="478"/>
    </location>
</feature>
<feature type="compositionally biased region" description="Low complexity" evidence="1">
    <location>
        <begin position="201"/>
        <end position="210"/>
    </location>
</feature>
<protein>
    <submittedName>
        <fullName evidence="2">Uncharacterized protein</fullName>
    </submittedName>
</protein>
<feature type="compositionally biased region" description="Polar residues" evidence="1">
    <location>
        <begin position="8"/>
        <end position="26"/>
    </location>
</feature>
<accession>A0AAD9NCI1</accession>
<feature type="region of interest" description="Disordered" evidence="1">
    <location>
        <begin position="261"/>
        <end position="282"/>
    </location>
</feature>
<dbReference type="AlphaFoldDB" id="A0AAD9NCI1"/>